<keyword evidence="2" id="KW-1003">Cell membrane</keyword>
<dbReference type="GO" id="GO:0009425">
    <property type="term" value="C:bacterial-type flagellum basal body"/>
    <property type="evidence" value="ECO:0007669"/>
    <property type="project" value="InterPro"/>
</dbReference>
<evidence type="ECO:0000256" key="3">
    <source>
        <dbReference type="ARBA" id="ARBA00022500"/>
    </source>
</evidence>
<keyword evidence="4 9" id="KW-0812">Transmembrane</keyword>
<dbReference type="EMBL" id="UOFF01000369">
    <property type="protein sequence ID" value="VAW57300.1"/>
    <property type="molecule type" value="Genomic_DNA"/>
</dbReference>
<dbReference type="GO" id="GO:0006935">
    <property type="term" value="P:chemotaxis"/>
    <property type="evidence" value="ECO:0007669"/>
    <property type="project" value="UniProtKB-KW"/>
</dbReference>
<evidence type="ECO:0000256" key="1">
    <source>
        <dbReference type="ARBA" id="ARBA00004162"/>
    </source>
</evidence>
<evidence type="ECO:0000313" key="10">
    <source>
        <dbReference type="EMBL" id="VAW57300.1"/>
    </source>
</evidence>
<evidence type="ECO:0000256" key="9">
    <source>
        <dbReference type="SAM" id="Phobius"/>
    </source>
</evidence>
<dbReference type="GO" id="GO:0005886">
    <property type="term" value="C:plasma membrane"/>
    <property type="evidence" value="ECO:0007669"/>
    <property type="project" value="UniProtKB-SubCell"/>
</dbReference>
<dbReference type="PANTHER" id="PTHR35091:SF2">
    <property type="entry name" value="FLAGELLAR PROTEIN FLIL"/>
    <property type="match status" value="1"/>
</dbReference>
<dbReference type="AlphaFoldDB" id="A0A3B0WXX6"/>
<feature type="region of interest" description="Disordered" evidence="8">
    <location>
        <begin position="54"/>
        <end position="76"/>
    </location>
</feature>
<keyword evidence="5" id="KW-0283">Flagellar rotation</keyword>
<sequence length="182" mass="20017">MAEEKKDPGEGEEDKEEPKKGGMMKIILLINGVLLLVGIGVGVFLFMGEEEPAETVDSETIEGGESAEGSKPEKSKGTPIYVPLHPAFVVNFENQEQVAFLQIDIQIMTYDSSVESALKKHMPAIRNELLLLLGGKQYHEINTREGKRALSQEAIVAMQDVLKDVGESSSIEALYFTSFVMQ</sequence>
<feature type="transmembrane region" description="Helical" evidence="9">
    <location>
        <begin position="26"/>
        <end position="47"/>
    </location>
</feature>
<protein>
    <recommendedName>
        <fullName evidence="11">Flagellar protein FliL</fullName>
    </recommendedName>
</protein>
<evidence type="ECO:0000256" key="5">
    <source>
        <dbReference type="ARBA" id="ARBA00022779"/>
    </source>
</evidence>
<evidence type="ECO:0008006" key="11">
    <source>
        <dbReference type="Google" id="ProtNLM"/>
    </source>
</evidence>
<name>A0A3B0WXX6_9ZZZZ</name>
<dbReference type="GO" id="GO:0071978">
    <property type="term" value="P:bacterial-type flagellum-dependent swarming motility"/>
    <property type="evidence" value="ECO:0007669"/>
    <property type="project" value="TreeGrafter"/>
</dbReference>
<accession>A0A3B0WXX6</accession>
<evidence type="ECO:0000256" key="2">
    <source>
        <dbReference type="ARBA" id="ARBA00022475"/>
    </source>
</evidence>
<keyword evidence="3" id="KW-0145">Chemotaxis</keyword>
<evidence type="ECO:0000256" key="8">
    <source>
        <dbReference type="SAM" id="MobiDB-lite"/>
    </source>
</evidence>
<keyword evidence="6 9" id="KW-1133">Transmembrane helix</keyword>
<keyword evidence="7 9" id="KW-0472">Membrane</keyword>
<gene>
    <name evidence="10" type="ORF">MNBD_GAMMA07-100</name>
</gene>
<proteinExistence type="predicted"/>
<evidence type="ECO:0000256" key="4">
    <source>
        <dbReference type="ARBA" id="ARBA00022692"/>
    </source>
</evidence>
<comment type="subcellular location">
    <subcellularLocation>
        <location evidence="1">Cell membrane</location>
        <topology evidence="1">Single-pass membrane protein</topology>
    </subcellularLocation>
</comment>
<evidence type="ECO:0000256" key="7">
    <source>
        <dbReference type="ARBA" id="ARBA00023136"/>
    </source>
</evidence>
<dbReference type="Pfam" id="PF03748">
    <property type="entry name" value="FliL"/>
    <property type="match status" value="1"/>
</dbReference>
<dbReference type="PANTHER" id="PTHR35091">
    <property type="entry name" value="FLAGELLAR PROTEIN FLIL"/>
    <property type="match status" value="1"/>
</dbReference>
<organism evidence="10">
    <name type="scientific">hydrothermal vent metagenome</name>
    <dbReference type="NCBI Taxonomy" id="652676"/>
    <lineage>
        <taxon>unclassified sequences</taxon>
        <taxon>metagenomes</taxon>
        <taxon>ecological metagenomes</taxon>
    </lineage>
</organism>
<reference evidence="10" key="1">
    <citation type="submission" date="2018-06" db="EMBL/GenBank/DDBJ databases">
        <authorList>
            <person name="Zhirakovskaya E."/>
        </authorList>
    </citation>
    <scope>NUCLEOTIDE SEQUENCE</scope>
</reference>
<dbReference type="InterPro" id="IPR005503">
    <property type="entry name" value="FliL"/>
</dbReference>
<evidence type="ECO:0000256" key="6">
    <source>
        <dbReference type="ARBA" id="ARBA00022989"/>
    </source>
</evidence>